<dbReference type="InterPro" id="IPR036249">
    <property type="entry name" value="Thioredoxin-like_sf"/>
</dbReference>
<sequence>MSKEYSLTLRWAGYELRPERPPEGERLDRLIPDFDAEAACQQFNRLGAQYDLSFGPVTFLPNTRLALMLTEYAKDQGIFNEFHQAVFKAYFAEGKNIGSKDVLLDIAALLGMNLTETEAALREPKYLHRLEQNRQSGVPWQVTGLPTMIINEQKKIVGAQPYDTFKKALDSLLANGKG</sequence>
<keyword evidence="3" id="KW-1185">Reference proteome</keyword>
<dbReference type="PANTHER" id="PTHR13887">
    <property type="entry name" value="GLUTATHIONE S-TRANSFERASE KAPPA"/>
    <property type="match status" value="1"/>
</dbReference>
<accession>F6DKM3</accession>
<evidence type="ECO:0000313" key="2">
    <source>
        <dbReference type="EMBL" id="AEG60398.1"/>
    </source>
</evidence>
<gene>
    <name evidence="2" type="ordered locus">Desru_2148</name>
</gene>
<dbReference type="Proteomes" id="UP000009234">
    <property type="component" value="Chromosome"/>
</dbReference>
<evidence type="ECO:0000259" key="1">
    <source>
        <dbReference type="Pfam" id="PF01323"/>
    </source>
</evidence>
<evidence type="ECO:0000313" key="3">
    <source>
        <dbReference type="Proteomes" id="UP000009234"/>
    </source>
</evidence>
<dbReference type="Gene3D" id="3.40.30.10">
    <property type="entry name" value="Glutaredoxin"/>
    <property type="match status" value="1"/>
</dbReference>
<feature type="domain" description="DSBA-like thioredoxin" evidence="1">
    <location>
        <begin position="7"/>
        <end position="169"/>
    </location>
</feature>
<dbReference type="STRING" id="696281.Desru_2148"/>
<reference evidence="3" key="1">
    <citation type="submission" date="2011-05" db="EMBL/GenBank/DDBJ databases">
        <title>Complete sequence of Desulfotomaculum ruminis DSM 2154.</title>
        <authorList>
            <person name="Lucas S."/>
            <person name="Copeland A."/>
            <person name="Lapidus A."/>
            <person name="Cheng J.-F."/>
            <person name="Goodwin L."/>
            <person name="Pitluck S."/>
            <person name="Lu M."/>
            <person name="Detter J.C."/>
            <person name="Han C."/>
            <person name="Tapia R."/>
            <person name="Land M."/>
            <person name="Hauser L."/>
            <person name="Kyrpides N."/>
            <person name="Ivanova N."/>
            <person name="Mikhailova N."/>
            <person name="Pagani I."/>
            <person name="Stams A.J.M."/>
            <person name="Plugge C.M."/>
            <person name="Muyzer G."/>
            <person name="Kuever J."/>
            <person name="Parshina S.N."/>
            <person name="Ivanova A.E."/>
            <person name="Nazina T.N."/>
            <person name="Brambilla E."/>
            <person name="Spring S."/>
            <person name="Klenk H.-P."/>
            <person name="Woyke T."/>
        </authorList>
    </citation>
    <scope>NUCLEOTIDE SEQUENCE [LARGE SCALE GENOMIC DNA]</scope>
    <source>
        <strain evidence="3">ATCC 23193 / DSM 2154 / NCIB 8452 / DL</strain>
    </source>
</reference>
<dbReference type="SUPFAM" id="SSF52833">
    <property type="entry name" value="Thioredoxin-like"/>
    <property type="match status" value="1"/>
</dbReference>
<dbReference type="PANTHER" id="PTHR13887:SF41">
    <property type="entry name" value="THIOREDOXIN SUPERFAMILY PROTEIN"/>
    <property type="match status" value="1"/>
</dbReference>
<reference evidence="2 3" key="2">
    <citation type="journal article" date="2012" name="Stand. Genomic Sci.">
        <title>Complete genome sequence of the sulfate-reducing firmicute Desulfotomaculum ruminis type strain (DL(T)).</title>
        <authorList>
            <person name="Spring S."/>
            <person name="Visser M."/>
            <person name="Lu M."/>
            <person name="Copeland A."/>
            <person name="Lapidus A."/>
            <person name="Lucas S."/>
            <person name="Cheng J.F."/>
            <person name="Han C."/>
            <person name="Tapia R."/>
            <person name="Goodwin L.A."/>
            <person name="Pitluck S."/>
            <person name="Ivanova N."/>
            <person name="Land M."/>
            <person name="Hauser L."/>
            <person name="Larimer F."/>
            <person name="Rohde M."/>
            <person name="Goker M."/>
            <person name="Detter J.C."/>
            <person name="Kyrpides N.C."/>
            <person name="Woyke T."/>
            <person name="Schaap P.J."/>
            <person name="Plugge C.M."/>
            <person name="Muyzer G."/>
            <person name="Kuever J."/>
            <person name="Pereira I.A."/>
            <person name="Parshina S.N."/>
            <person name="Bernier-Latmani R."/>
            <person name="Stams A.J."/>
            <person name="Klenk H.P."/>
        </authorList>
    </citation>
    <scope>NUCLEOTIDE SEQUENCE [LARGE SCALE GENOMIC DNA]</scope>
    <source>
        <strain evidence="3">ATCC 23193 / DSM 2154 / NCIB 8452 / DL</strain>
    </source>
</reference>
<dbReference type="InterPro" id="IPR001853">
    <property type="entry name" value="DSBA-like_thioredoxin_dom"/>
</dbReference>
<dbReference type="EMBL" id="CP002780">
    <property type="protein sequence ID" value="AEG60398.1"/>
    <property type="molecule type" value="Genomic_DNA"/>
</dbReference>
<dbReference type="GO" id="GO:0016491">
    <property type="term" value="F:oxidoreductase activity"/>
    <property type="evidence" value="ECO:0007669"/>
    <property type="project" value="InterPro"/>
</dbReference>
<protein>
    <submittedName>
        <fullName evidence="2">DSBA oxidoreductase</fullName>
    </submittedName>
</protein>
<dbReference type="HOGENOM" id="CLU_069253_2_1_9"/>
<dbReference type="AlphaFoldDB" id="F6DKM3"/>
<proteinExistence type="predicted"/>
<organism evidence="2 3">
    <name type="scientific">Desulforamulus ruminis (strain ATCC 23193 / DSM 2154 / NCIMB 8452 / DL)</name>
    <name type="common">Desulfotomaculum ruminis</name>
    <dbReference type="NCBI Taxonomy" id="696281"/>
    <lineage>
        <taxon>Bacteria</taxon>
        <taxon>Bacillati</taxon>
        <taxon>Bacillota</taxon>
        <taxon>Clostridia</taxon>
        <taxon>Eubacteriales</taxon>
        <taxon>Peptococcaceae</taxon>
        <taxon>Desulforamulus</taxon>
    </lineage>
</organism>
<dbReference type="KEGG" id="dru:Desru_2148"/>
<dbReference type="Pfam" id="PF01323">
    <property type="entry name" value="DSBA"/>
    <property type="match status" value="1"/>
</dbReference>
<name>F6DKM3_DESRL</name>
<dbReference type="eggNOG" id="COG2761">
    <property type="taxonomic scope" value="Bacteria"/>
</dbReference>